<dbReference type="AlphaFoldDB" id="A0A3B0PIZ9"/>
<name>A0A3B0PIZ9_MYCGL</name>
<reference evidence="2" key="1">
    <citation type="submission" date="2018-06" db="EMBL/GenBank/DDBJ databases">
        <authorList>
            <consortium name="Pathogen Informatics"/>
        </authorList>
    </citation>
    <scope>NUCLEOTIDE SEQUENCE [LARGE SCALE GENOMIC DNA]</scope>
    <source>
        <strain evidence="2">NCTC10115</strain>
    </source>
</reference>
<feature type="non-terminal residue" evidence="1">
    <location>
        <position position="37"/>
    </location>
</feature>
<evidence type="ECO:0000313" key="1">
    <source>
        <dbReference type="EMBL" id="SYV95760.1"/>
    </source>
</evidence>
<organism evidence="1 2">
    <name type="scientific">Mycoplasmoides gallisepticum</name>
    <name type="common">Mycoplasma gallisepticum</name>
    <dbReference type="NCBI Taxonomy" id="2096"/>
    <lineage>
        <taxon>Bacteria</taxon>
        <taxon>Bacillati</taxon>
        <taxon>Mycoplasmatota</taxon>
        <taxon>Mycoplasmoidales</taxon>
        <taxon>Mycoplasmoidaceae</taxon>
        <taxon>Mycoplasmoides</taxon>
    </lineage>
</organism>
<dbReference type="EMBL" id="LS991952">
    <property type="protein sequence ID" value="SYV95760.1"/>
    <property type="molecule type" value="Genomic_DNA"/>
</dbReference>
<sequence length="37" mass="4249">MKKESDGSRFTNIVDEKAEAQRYQKAKAAFDAGENKW</sequence>
<accession>A0A3B0PIZ9</accession>
<protein>
    <submittedName>
        <fullName evidence="1">Uncharacterized protein</fullName>
    </submittedName>
</protein>
<gene>
    <name evidence="1" type="ORF">NCTC10115_01572</name>
</gene>
<dbReference type="Proteomes" id="UP000260136">
    <property type="component" value="Chromosome"/>
</dbReference>
<proteinExistence type="predicted"/>
<evidence type="ECO:0000313" key="2">
    <source>
        <dbReference type="Proteomes" id="UP000260136"/>
    </source>
</evidence>